<keyword evidence="2" id="KW-1185">Reference proteome</keyword>
<organism evidence="1 2">
    <name type="scientific">[Emmonsia] crescens</name>
    <dbReference type="NCBI Taxonomy" id="73230"/>
    <lineage>
        <taxon>Eukaryota</taxon>
        <taxon>Fungi</taxon>
        <taxon>Dikarya</taxon>
        <taxon>Ascomycota</taxon>
        <taxon>Pezizomycotina</taxon>
        <taxon>Eurotiomycetes</taxon>
        <taxon>Eurotiomycetidae</taxon>
        <taxon>Onygenales</taxon>
        <taxon>Ajellomycetaceae</taxon>
        <taxon>Emergomyces</taxon>
    </lineage>
</organism>
<dbReference type="VEuPathDB" id="FungiDB:EMCG_05618"/>
<dbReference type="Proteomes" id="UP000226031">
    <property type="component" value="Unassembled WGS sequence"/>
</dbReference>
<sequence length="92" mass="10650">MSPEFKSPPQLLQFTGEEIEEIDNYHGLKLSHKDLPTVLFSAKIKDGTGMEESDWQTFVKAFVQKMQWNEKRKVLKCLSMLLVLCSLFSLKI</sequence>
<proteinExistence type="predicted"/>
<evidence type="ECO:0000313" key="1">
    <source>
        <dbReference type="EMBL" id="PGH33326.1"/>
    </source>
</evidence>
<dbReference type="EMBL" id="PDND01000066">
    <property type="protein sequence ID" value="PGH33326.1"/>
    <property type="molecule type" value="Genomic_DNA"/>
</dbReference>
<accession>A0A2B7ZH72</accession>
<comment type="caution">
    <text evidence="1">The sequence shown here is derived from an EMBL/GenBank/DDBJ whole genome shotgun (WGS) entry which is preliminary data.</text>
</comment>
<dbReference type="AlphaFoldDB" id="A0A2B7ZH72"/>
<gene>
    <name evidence="1" type="ORF">GX50_03879</name>
</gene>
<reference evidence="1 2" key="1">
    <citation type="submission" date="2017-10" db="EMBL/GenBank/DDBJ databases">
        <title>Comparative genomics in systemic dimorphic fungi from Ajellomycetaceae.</title>
        <authorList>
            <person name="Munoz J.F."/>
            <person name="Mcewen J.G."/>
            <person name="Clay O.K."/>
            <person name="Cuomo C.A."/>
        </authorList>
    </citation>
    <scope>NUCLEOTIDE SEQUENCE [LARGE SCALE GENOMIC DNA]</scope>
    <source>
        <strain evidence="1 2">UAMH4076</strain>
    </source>
</reference>
<evidence type="ECO:0000313" key="2">
    <source>
        <dbReference type="Proteomes" id="UP000226031"/>
    </source>
</evidence>
<protein>
    <submittedName>
        <fullName evidence="1">Uncharacterized protein</fullName>
    </submittedName>
</protein>
<name>A0A2B7ZH72_9EURO</name>